<dbReference type="RefSeq" id="WP_075131172.1">
    <property type="nucleotide sequence ID" value="NZ_MSIF01000001.1"/>
</dbReference>
<feature type="transmembrane region" description="Helical" evidence="8">
    <location>
        <begin position="243"/>
        <end position="261"/>
    </location>
</feature>
<name>A0A7Z0WUF2_9PSEU</name>
<evidence type="ECO:0000256" key="8">
    <source>
        <dbReference type="SAM" id="Phobius"/>
    </source>
</evidence>
<organism evidence="9 10">
    <name type="scientific">Actinophytocola xinjiangensis</name>
    <dbReference type="NCBI Taxonomy" id="485602"/>
    <lineage>
        <taxon>Bacteria</taxon>
        <taxon>Bacillati</taxon>
        <taxon>Actinomycetota</taxon>
        <taxon>Actinomycetes</taxon>
        <taxon>Pseudonocardiales</taxon>
        <taxon>Pseudonocardiaceae</taxon>
    </lineage>
</organism>
<feature type="transmembrane region" description="Helical" evidence="8">
    <location>
        <begin position="322"/>
        <end position="340"/>
    </location>
</feature>
<protein>
    <submittedName>
        <fullName evidence="9">Iron ABC transporter permease</fullName>
    </submittedName>
</protein>
<comment type="similarity">
    <text evidence="2">Belongs to the binding-protein-dependent transport system permease family. FecCD subfamily.</text>
</comment>
<evidence type="ECO:0000256" key="6">
    <source>
        <dbReference type="ARBA" id="ARBA00022989"/>
    </source>
</evidence>
<keyword evidence="7 8" id="KW-0472">Membrane</keyword>
<feature type="transmembrane region" description="Helical" evidence="8">
    <location>
        <begin position="294"/>
        <end position="316"/>
    </location>
</feature>
<dbReference type="InterPro" id="IPR000522">
    <property type="entry name" value="ABC_transptr_permease_BtuC"/>
</dbReference>
<evidence type="ECO:0000256" key="3">
    <source>
        <dbReference type="ARBA" id="ARBA00022448"/>
    </source>
</evidence>
<dbReference type="PANTHER" id="PTHR30472:SF1">
    <property type="entry name" value="FE(3+) DICITRATE TRANSPORT SYSTEM PERMEASE PROTEIN FECC-RELATED"/>
    <property type="match status" value="1"/>
</dbReference>
<proteinExistence type="inferred from homology"/>
<sequence>MTTRAVGEQRTRTRPARRAALGAGLLGALAVLALFVVLSVCVGSVSLSPSVLLDVLAHYDPTNGDHLIIGTMRVPRTVVGLVAGAALGLSGAVMQGLARNPLADPGILGVNAGASLTMVLGISAFGVTAFSGYVWFGFAGAAAAGLLVHRIGSFGRDGATPVKLALAGAATSAALGSLTTAILLTDTEAFDEFRFWQVGSLANRELAVVAQALPFLAVGAAAALVCGRLLNILSLGGDVARSLGVNLAVAQGIAALAVVALCGAATAIAGPIAFVGLAVPHAARVLTGPDHRWILPYSMVLAPALLLAADVLGRVVAPPGEVQVGVVTAVVGAPVLVSLVRRRKVAAV</sequence>
<keyword evidence="6 8" id="KW-1133">Transmembrane helix</keyword>
<dbReference type="PANTHER" id="PTHR30472">
    <property type="entry name" value="FERRIC ENTEROBACTIN TRANSPORT SYSTEM PERMEASE PROTEIN"/>
    <property type="match status" value="1"/>
</dbReference>
<dbReference type="GO" id="GO:0005886">
    <property type="term" value="C:plasma membrane"/>
    <property type="evidence" value="ECO:0007669"/>
    <property type="project" value="UniProtKB-SubCell"/>
</dbReference>
<gene>
    <name evidence="9" type="ORF">BLA60_03560</name>
</gene>
<evidence type="ECO:0000256" key="5">
    <source>
        <dbReference type="ARBA" id="ARBA00022692"/>
    </source>
</evidence>
<reference evidence="9 10" key="1">
    <citation type="submission" date="2016-12" db="EMBL/GenBank/DDBJ databases">
        <title>The draft genome sequence of Actinophytocola xinjiangensis.</title>
        <authorList>
            <person name="Wang W."/>
            <person name="Yuan L."/>
        </authorList>
    </citation>
    <scope>NUCLEOTIDE SEQUENCE [LARGE SCALE GENOMIC DNA]</scope>
    <source>
        <strain evidence="9 10">CGMCC 4.4663</strain>
    </source>
</reference>
<dbReference type="InterPro" id="IPR037294">
    <property type="entry name" value="ABC_BtuC-like"/>
</dbReference>
<feature type="transmembrane region" description="Helical" evidence="8">
    <location>
        <begin position="164"/>
        <end position="186"/>
    </location>
</feature>
<feature type="transmembrane region" description="Helical" evidence="8">
    <location>
        <begin position="206"/>
        <end position="231"/>
    </location>
</feature>
<dbReference type="GO" id="GO:0022857">
    <property type="term" value="F:transmembrane transporter activity"/>
    <property type="evidence" value="ECO:0007669"/>
    <property type="project" value="InterPro"/>
</dbReference>
<evidence type="ECO:0000256" key="2">
    <source>
        <dbReference type="ARBA" id="ARBA00007935"/>
    </source>
</evidence>
<feature type="transmembrane region" description="Helical" evidence="8">
    <location>
        <begin position="106"/>
        <end position="127"/>
    </location>
</feature>
<dbReference type="Pfam" id="PF01032">
    <property type="entry name" value="FecCD"/>
    <property type="match status" value="1"/>
</dbReference>
<dbReference type="CDD" id="cd06550">
    <property type="entry name" value="TM_ABC_iron-siderophores_like"/>
    <property type="match status" value="1"/>
</dbReference>
<evidence type="ECO:0000256" key="4">
    <source>
        <dbReference type="ARBA" id="ARBA00022475"/>
    </source>
</evidence>
<dbReference type="Gene3D" id="1.10.3470.10">
    <property type="entry name" value="ABC transporter involved in vitamin B12 uptake, BtuC"/>
    <property type="match status" value="1"/>
</dbReference>
<comment type="subcellular location">
    <subcellularLocation>
        <location evidence="1">Cell membrane</location>
        <topology evidence="1">Multi-pass membrane protein</topology>
    </subcellularLocation>
</comment>
<dbReference type="Proteomes" id="UP000185696">
    <property type="component" value="Unassembled WGS sequence"/>
</dbReference>
<accession>A0A7Z0WUF2</accession>
<dbReference type="GO" id="GO:0033214">
    <property type="term" value="P:siderophore-iron import into cell"/>
    <property type="evidence" value="ECO:0007669"/>
    <property type="project" value="TreeGrafter"/>
</dbReference>
<keyword evidence="3" id="KW-0813">Transport</keyword>
<evidence type="ECO:0000313" key="9">
    <source>
        <dbReference type="EMBL" id="OLF14226.1"/>
    </source>
</evidence>
<comment type="caution">
    <text evidence="9">The sequence shown here is derived from an EMBL/GenBank/DDBJ whole genome shotgun (WGS) entry which is preliminary data.</text>
</comment>
<feature type="transmembrane region" description="Helical" evidence="8">
    <location>
        <begin position="21"/>
        <end position="45"/>
    </location>
</feature>
<evidence type="ECO:0000256" key="7">
    <source>
        <dbReference type="ARBA" id="ARBA00023136"/>
    </source>
</evidence>
<dbReference type="SUPFAM" id="SSF81345">
    <property type="entry name" value="ABC transporter involved in vitamin B12 uptake, BtuC"/>
    <property type="match status" value="1"/>
</dbReference>
<dbReference type="AlphaFoldDB" id="A0A7Z0WUF2"/>
<feature type="transmembrane region" description="Helical" evidence="8">
    <location>
        <begin position="77"/>
        <end position="94"/>
    </location>
</feature>
<feature type="transmembrane region" description="Helical" evidence="8">
    <location>
        <begin position="133"/>
        <end position="152"/>
    </location>
</feature>
<keyword evidence="5 8" id="KW-0812">Transmembrane</keyword>
<feature type="transmembrane region" description="Helical" evidence="8">
    <location>
        <begin position="267"/>
        <end position="287"/>
    </location>
</feature>
<dbReference type="EMBL" id="MSIF01000001">
    <property type="protein sequence ID" value="OLF14226.1"/>
    <property type="molecule type" value="Genomic_DNA"/>
</dbReference>
<keyword evidence="4" id="KW-1003">Cell membrane</keyword>
<dbReference type="FunFam" id="1.10.3470.10:FF:000001">
    <property type="entry name" value="Vitamin B12 ABC transporter permease BtuC"/>
    <property type="match status" value="1"/>
</dbReference>
<evidence type="ECO:0000313" key="10">
    <source>
        <dbReference type="Proteomes" id="UP000185696"/>
    </source>
</evidence>
<keyword evidence="10" id="KW-1185">Reference proteome</keyword>
<evidence type="ECO:0000256" key="1">
    <source>
        <dbReference type="ARBA" id="ARBA00004651"/>
    </source>
</evidence>